<dbReference type="PANTHER" id="PTHR36766">
    <property type="entry name" value="PLANT BROAD-SPECTRUM MILDEW RESISTANCE PROTEIN RPW8"/>
    <property type="match status" value="1"/>
</dbReference>
<dbReference type="InterPro" id="IPR002182">
    <property type="entry name" value="NB-ARC"/>
</dbReference>
<dbReference type="InterPro" id="IPR027417">
    <property type="entry name" value="P-loop_NTPase"/>
</dbReference>
<evidence type="ECO:0000256" key="1">
    <source>
        <dbReference type="ARBA" id="ARBA00022821"/>
    </source>
</evidence>
<evidence type="ECO:0000259" key="2">
    <source>
        <dbReference type="Pfam" id="PF00931"/>
    </source>
</evidence>
<feature type="domain" description="NB-ARC" evidence="2">
    <location>
        <begin position="23"/>
        <end position="196"/>
    </location>
</feature>
<gene>
    <name evidence="3" type="ORF">O6P43_025332</name>
</gene>
<organism evidence="3 4">
    <name type="scientific">Quillaja saponaria</name>
    <name type="common">Soap bark tree</name>
    <dbReference type="NCBI Taxonomy" id="32244"/>
    <lineage>
        <taxon>Eukaryota</taxon>
        <taxon>Viridiplantae</taxon>
        <taxon>Streptophyta</taxon>
        <taxon>Embryophyta</taxon>
        <taxon>Tracheophyta</taxon>
        <taxon>Spermatophyta</taxon>
        <taxon>Magnoliopsida</taxon>
        <taxon>eudicotyledons</taxon>
        <taxon>Gunneridae</taxon>
        <taxon>Pentapetalae</taxon>
        <taxon>rosids</taxon>
        <taxon>fabids</taxon>
        <taxon>Fabales</taxon>
        <taxon>Quillajaceae</taxon>
        <taxon>Quillaja</taxon>
    </lineage>
</organism>
<dbReference type="Proteomes" id="UP001163823">
    <property type="component" value="Chromosome 10"/>
</dbReference>
<keyword evidence="1" id="KW-0611">Plant defense</keyword>
<dbReference type="SUPFAM" id="SSF52540">
    <property type="entry name" value="P-loop containing nucleoside triphosphate hydrolases"/>
    <property type="match status" value="1"/>
</dbReference>
<dbReference type="Pfam" id="PF00931">
    <property type="entry name" value="NB-ARC"/>
    <property type="match status" value="1"/>
</dbReference>
<dbReference type="GO" id="GO:0043531">
    <property type="term" value="F:ADP binding"/>
    <property type="evidence" value="ECO:0007669"/>
    <property type="project" value="InterPro"/>
</dbReference>
<dbReference type="Gene3D" id="1.10.8.430">
    <property type="entry name" value="Helical domain of apoptotic protease-activating factors"/>
    <property type="match status" value="1"/>
</dbReference>
<accession>A0AAD7L9F0</accession>
<comment type="caution">
    <text evidence="3">The sequence shown here is derived from an EMBL/GenBank/DDBJ whole genome shotgun (WGS) entry which is preliminary data.</text>
</comment>
<protein>
    <submittedName>
        <fullName evidence="3">Disease resistance protein</fullName>
    </submittedName>
</protein>
<proteinExistence type="predicted"/>
<dbReference type="PANTHER" id="PTHR36766:SF63">
    <property type="entry name" value="NB-ARC DOMAIN-CONTAINING PROTEIN"/>
    <property type="match status" value="1"/>
</dbReference>
<dbReference type="EMBL" id="JARAOO010000010">
    <property type="protein sequence ID" value="KAJ7953663.1"/>
    <property type="molecule type" value="Genomic_DNA"/>
</dbReference>
<sequence length="243" mass="27172">MIPGLASLYIDEADVVGIESPRSTLLEWLVQGEQKLTSISVVGMGGLGKTTIVKKVYDSQTVKRCFDCHSWITVSKSFTLVDLLRALLVGFMETTKDPAYMGIESMRESQLIDVLKNYLQQKRYVIVFDDIWSITAWEAVRYALPECNCGSRIIFTTRLIEVTTSVETTSHVYQLKPLQEKEALNLFCMKTFRGKDKGVCPHELESLSYSILKKCGGLPLAIVAIGGLLSKKNKNVFGMEESP</sequence>
<reference evidence="3" key="1">
    <citation type="journal article" date="2023" name="Science">
        <title>Elucidation of the pathway for biosynthesis of saponin adjuvants from the soapbark tree.</title>
        <authorList>
            <person name="Reed J."/>
            <person name="Orme A."/>
            <person name="El-Demerdash A."/>
            <person name="Owen C."/>
            <person name="Martin L.B.B."/>
            <person name="Misra R.C."/>
            <person name="Kikuchi S."/>
            <person name="Rejzek M."/>
            <person name="Martin A.C."/>
            <person name="Harkess A."/>
            <person name="Leebens-Mack J."/>
            <person name="Louveau T."/>
            <person name="Stephenson M.J."/>
            <person name="Osbourn A."/>
        </authorList>
    </citation>
    <scope>NUCLEOTIDE SEQUENCE</scope>
    <source>
        <strain evidence="3">S10</strain>
    </source>
</reference>
<keyword evidence="4" id="KW-1185">Reference proteome</keyword>
<dbReference type="GO" id="GO:0006952">
    <property type="term" value="P:defense response"/>
    <property type="evidence" value="ECO:0007669"/>
    <property type="project" value="UniProtKB-KW"/>
</dbReference>
<evidence type="ECO:0000313" key="4">
    <source>
        <dbReference type="Proteomes" id="UP001163823"/>
    </source>
</evidence>
<dbReference type="PRINTS" id="PR00364">
    <property type="entry name" value="DISEASERSIST"/>
</dbReference>
<evidence type="ECO:0000313" key="3">
    <source>
        <dbReference type="EMBL" id="KAJ7953663.1"/>
    </source>
</evidence>
<name>A0AAD7L9F0_QUISA</name>
<dbReference type="AlphaFoldDB" id="A0AAD7L9F0"/>
<dbReference type="Gene3D" id="3.40.50.300">
    <property type="entry name" value="P-loop containing nucleotide triphosphate hydrolases"/>
    <property type="match status" value="1"/>
</dbReference>
<dbReference type="KEGG" id="qsa:O6P43_025332"/>
<dbReference type="InterPro" id="IPR042197">
    <property type="entry name" value="Apaf_helical"/>
</dbReference>
<dbReference type="FunFam" id="3.40.50.300:FF:001091">
    <property type="entry name" value="Probable disease resistance protein At1g61300"/>
    <property type="match status" value="1"/>
</dbReference>